<dbReference type="Gene3D" id="3.30.70.260">
    <property type="match status" value="1"/>
</dbReference>
<evidence type="ECO:0000256" key="4">
    <source>
        <dbReference type="ARBA" id="ARBA00023239"/>
    </source>
</evidence>
<comment type="pathway">
    <text evidence="5">Amino-acid biosynthesis.</text>
</comment>
<evidence type="ECO:0000256" key="1">
    <source>
        <dbReference type="ARBA" id="ARBA00022605"/>
    </source>
</evidence>
<dbReference type="Pfam" id="PF01842">
    <property type="entry name" value="ACT"/>
    <property type="match status" value="1"/>
</dbReference>
<dbReference type="InterPro" id="IPR002912">
    <property type="entry name" value="ACT_dom"/>
</dbReference>
<sequence length="224" mass="25390">MRGGLGVVPVENTLEGPVNETLDNLYNRDEIFVNFRIDLPIRLVLAAREGTRLEDIETVFSHNHAIHEARSWLLKAGLTNLVPVESTSKAARMALNEPRSAAVCSELASRIYGLKVLARDIQDGVNITKFIVISKNYTDQGDKSIIFFTVPDRPGGLYMALEKFYKKNINLTMIYSRPTKVIPWNYYFYLEFEGDIRSAERSGLIQDLRGSTLELKIKGSYRTL</sequence>
<reference evidence="8 9" key="1">
    <citation type="submission" date="2012-01" db="EMBL/GenBank/DDBJ databases">
        <title>Improved High-Quality Draft sequence of Metallosphaera yellowstonensis MK1.</title>
        <authorList>
            <consortium name="US DOE Joint Genome Institute"/>
            <person name="Lucas S."/>
            <person name="Han J."/>
            <person name="Cheng J.-F."/>
            <person name="Goodwin L."/>
            <person name="Pitluck S."/>
            <person name="Peters L."/>
            <person name="Teshima H."/>
            <person name="Detter J.C."/>
            <person name="Han C."/>
            <person name="Tapia R."/>
            <person name="Land M."/>
            <person name="Hauser L."/>
            <person name="Kyrpides N."/>
            <person name="Kozubal M."/>
            <person name="Macur R.E."/>
            <person name="Jay Z."/>
            <person name="Inskeep W."/>
            <person name="Woyke T."/>
        </authorList>
    </citation>
    <scope>NUCLEOTIDE SEQUENCE [LARGE SCALE GENOMIC DNA]</scope>
    <source>
        <strain evidence="8 9">MK1</strain>
    </source>
</reference>
<dbReference type="CDD" id="cd04905">
    <property type="entry name" value="ACT_CM-PDT"/>
    <property type="match status" value="1"/>
</dbReference>
<dbReference type="SUPFAM" id="SSF55021">
    <property type="entry name" value="ACT-like"/>
    <property type="match status" value="1"/>
</dbReference>
<evidence type="ECO:0000259" key="7">
    <source>
        <dbReference type="PROSITE" id="PS51671"/>
    </source>
</evidence>
<dbReference type="GO" id="GO:0004664">
    <property type="term" value="F:prephenate dehydratase activity"/>
    <property type="evidence" value="ECO:0007669"/>
    <property type="project" value="InterPro"/>
</dbReference>
<evidence type="ECO:0000256" key="5">
    <source>
        <dbReference type="ARBA" id="ARBA00029440"/>
    </source>
</evidence>
<keyword evidence="2" id="KW-0057">Aromatic amino acid biosynthesis</keyword>
<dbReference type="Gene3D" id="3.40.190.10">
    <property type="entry name" value="Periplasmic binding protein-like II"/>
    <property type="match status" value="2"/>
</dbReference>
<dbReference type="PROSITE" id="PS51671">
    <property type="entry name" value="ACT"/>
    <property type="match status" value="1"/>
</dbReference>
<dbReference type="PANTHER" id="PTHR21022:SF19">
    <property type="entry name" value="PREPHENATE DEHYDRATASE-RELATED"/>
    <property type="match status" value="1"/>
</dbReference>
<evidence type="ECO:0000259" key="6">
    <source>
        <dbReference type="PROSITE" id="PS51171"/>
    </source>
</evidence>
<dbReference type="PROSITE" id="PS51171">
    <property type="entry name" value="PREPHENATE_DEHYDR_3"/>
    <property type="match status" value="1"/>
</dbReference>
<proteinExistence type="predicted"/>
<evidence type="ECO:0000313" key="8">
    <source>
        <dbReference type="EMBL" id="EHP69515.1"/>
    </source>
</evidence>
<dbReference type="PANTHER" id="PTHR21022">
    <property type="entry name" value="PREPHENATE DEHYDRATASE P PROTEIN"/>
    <property type="match status" value="1"/>
</dbReference>
<keyword evidence="9" id="KW-1185">Reference proteome</keyword>
<dbReference type="InterPro" id="IPR045865">
    <property type="entry name" value="ACT-like_dom_sf"/>
</dbReference>
<dbReference type="STRING" id="671065.MetMK1DRAFT_00022810"/>
<dbReference type="SUPFAM" id="SSF53850">
    <property type="entry name" value="Periplasmic binding protein-like II"/>
    <property type="match status" value="1"/>
</dbReference>
<name>H2C6T8_9CREN</name>
<keyword evidence="4" id="KW-0456">Lyase</keyword>
<dbReference type="GO" id="GO:0009094">
    <property type="term" value="P:L-phenylalanine biosynthetic process"/>
    <property type="evidence" value="ECO:0007669"/>
    <property type="project" value="UniProtKB-KW"/>
</dbReference>
<dbReference type="GO" id="GO:0005737">
    <property type="term" value="C:cytoplasm"/>
    <property type="evidence" value="ECO:0007669"/>
    <property type="project" value="TreeGrafter"/>
</dbReference>
<protein>
    <submittedName>
        <fullName evidence="8">Prephenate dehydratase</fullName>
    </submittedName>
</protein>
<dbReference type="InterPro" id="IPR001086">
    <property type="entry name" value="Preph_deHydtase"/>
</dbReference>
<feature type="domain" description="ACT" evidence="7">
    <location>
        <begin position="145"/>
        <end position="222"/>
    </location>
</feature>
<evidence type="ECO:0000256" key="3">
    <source>
        <dbReference type="ARBA" id="ARBA00023222"/>
    </source>
</evidence>
<keyword evidence="3" id="KW-0584">Phenylalanine biosynthesis</keyword>
<dbReference type="eggNOG" id="arCOG00255">
    <property type="taxonomic scope" value="Archaea"/>
</dbReference>
<dbReference type="EMBL" id="JH597768">
    <property type="protein sequence ID" value="EHP69515.1"/>
    <property type="molecule type" value="Genomic_DNA"/>
</dbReference>
<feature type="domain" description="Prephenate dehydratase" evidence="6">
    <location>
        <begin position="1"/>
        <end position="135"/>
    </location>
</feature>
<dbReference type="Proteomes" id="UP000003980">
    <property type="component" value="Unassembled WGS sequence"/>
</dbReference>
<dbReference type="AlphaFoldDB" id="H2C6T8"/>
<gene>
    <name evidence="8" type="ORF">MetMK1DRAFT_00022810</name>
</gene>
<dbReference type="Pfam" id="PF00800">
    <property type="entry name" value="PDT"/>
    <property type="match status" value="1"/>
</dbReference>
<evidence type="ECO:0000256" key="2">
    <source>
        <dbReference type="ARBA" id="ARBA00023141"/>
    </source>
</evidence>
<accession>H2C6T8</accession>
<dbReference type="HOGENOM" id="CLU_035008_0_2_2"/>
<keyword evidence="1" id="KW-0028">Amino-acid biosynthesis</keyword>
<evidence type="ECO:0000313" key="9">
    <source>
        <dbReference type="Proteomes" id="UP000003980"/>
    </source>
</evidence>
<organism evidence="8 9">
    <name type="scientific">Metallosphaera yellowstonensis MK1</name>
    <dbReference type="NCBI Taxonomy" id="671065"/>
    <lineage>
        <taxon>Archaea</taxon>
        <taxon>Thermoproteota</taxon>
        <taxon>Thermoprotei</taxon>
        <taxon>Sulfolobales</taxon>
        <taxon>Sulfolobaceae</taxon>
        <taxon>Metallosphaera</taxon>
    </lineage>
</organism>